<proteinExistence type="predicted"/>
<dbReference type="InterPro" id="IPR007627">
    <property type="entry name" value="RNA_pol_sigma70_r2"/>
</dbReference>
<keyword evidence="2" id="KW-0731">Sigma factor</keyword>
<evidence type="ECO:0000256" key="3">
    <source>
        <dbReference type="ARBA" id="ARBA00023125"/>
    </source>
</evidence>
<dbReference type="SUPFAM" id="SSF88659">
    <property type="entry name" value="Sigma3 and sigma4 domains of RNA polymerase sigma factors"/>
    <property type="match status" value="1"/>
</dbReference>
<dbReference type="InterPro" id="IPR014284">
    <property type="entry name" value="RNA_pol_sigma-70_dom"/>
</dbReference>
<evidence type="ECO:0000256" key="2">
    <source>
        <dbReference type="ARBA" id="ARBA00023082"/>
    </source>
</evidence>
<reference evidence="6" key="1">
    <citation type="submission" date="2021-11" db="EMBL/GenBank/DDBJ databases">
        <authorList>
            <person name="Qingchun L."/>
            <person name="Dong Z."/>
            <person name="Zongwei Q."/>
            <person name="Jia Z."/>
            <person name="Duotao L."/>
        </authorList>
    </citation>
    <scope>NUCLEOTIDE SEQUENCE</scope>
    <source>
        <strain evidence="6">WLY-B-L2</strain>
    </source>
</reference>
<protein>
    <submittedName>
        <fullName evidence="6">Sigma-70 family RNA polymerase sigma factor</fullName>
    </submittedName>
</protein>
<dbReference type="InterPro" id="IPR013325">
    <property type="entry name" value="RNA_pol_sigma_r2"/>
</dbReference>
<keyword evidence="7" id="KW-1185">Reference proteome</keyword>
<accession>A0ABS8NB06</accession>
<evidence type="ECO:0000259" key="5">
    <source>
        <dbReference type="Pfam" id="PF04542"/>
    </source>
</evidence>
<feature type="domain" description="RNA polymerase sigma-70 region 2" evidence="5">
    <location>
        <begin position="52"/>
        <end position="114"/>
    </location>
</feature>
<dbReference type="Proteomes" id="UP001165422">
    <property type="component" value="Unassembled WGS sequence"/>
</dbReference>
<dbReference type="EMBL" id="JAJJPB010000028">
    <property type="protein sequence ID" value="MCC9296339.1"/>
    <property type="molecule type" value="Genomic_DNA"/>
</dbReference>
<dbReference type="PANTHER" id="PTHR30385">
    <property type="entry name" value="SIGMA FACTOR F FLAGELLAR"/>
    <property type="match status" value="1"/>
</dbReference>
<name>A0ABS8NB06_9CLOT</name>
<sequence length="215" mass="25203">MGYKFKPDYIMDKHSPEIVNTDYSCLKKTHLVELLVRAKNKDKSAIGEICRRFDGMVINLTSSFYIEGYTLEDMVQEGRLSLIKSIYKYNMNSKCHFSTYAAAAIKKNFYCKIRNSVKKYFCCSLYSVNSGGDELVDTVESEENIEEEFIEKQQYSDLWRAVRKLSEEEKSAIVWYYIWEISLKEYAVKEKIPYRTAAARKKRAVDHLRSIMNFG</sequence>
<gene>
    <name evidence="6" type="ORF">LN736_15900</name>
</gene>
<dbReference type="Gene3D" id="1.10.10.10">
    <property type="entry name" value="Winged helix-like DNA-binding domain superfamily/Winged helix DNA-binding domain"/>
    <property type="match status" value="1"/>
</dbReference>
<evidence type="ECO:0000256" key="4">
    <source>
        <dbReference type="ARBA" id="ARBA00023163"/>
    </source>
</evidence>
<dbReference type="SUPFAM" id="SSF88946">
    <property type="entry name" value="Sigma2 domain of RNA polymerase sigma factors"/>
    <property type="match status" value="1"/>
</dbReference>
<organism evidence="6 7">
    <name type="scientific">Clostridium aromativorans</name>
    <dbReference type="NCBI Taxonomy" id="2836848"/>
    <lineage>
        <taxon>Bacteria</taxon>
        <taxon>Bacillati</taxon>
        <taxon>Bacillota</taxon>
        <taxon>Clostridia</taxon>
        <taxon>Eubacteriales</taxon>
        <taxon>Clostridiaceae</taxon>
        <taxon>Clostridium</taxon>
    </lineage>
</organism>
<dbReference type="RefSeq" id="WP_229981969.1">
    <property type="nucleotide sequence ID" value="NZ_JAJJPB010000028.1"/>
</dbReference>
<evidence type="ECO:0000313" key="6">
    <source>
        <dbReference type="EMBL" id="MCC9296339.1"/>
    </source>
</evidence>
<dbReference type="InterPro" id="IPR013324">
    <property type="entry name" value="RNA_pol_sigma_r3/r4-like"/>
</dbReference>
<dbReference type="Pfam" id="PF04542">
    <property type="entry name" value="Sigma70_r2"/>
    <property type="match status" value="1"/>
</dbReference>
<evidence type="ECO:0000256" key="1">
    <source>
        <dbReference type="ARBA" id="ARBA00023015"/>
    </source>
</evidence>
<dbReference type="NCBIfam" id="TIGR02937">
    <property type="entry name" value="sigma70-ECF"/>
    <property type="match status" value="1"/>
</dbReference>
<keyword evidence="1" id="KW-0805">Transcription regulation</keyword>
<keyword evidence="4" id="KW-0804">Transcription</keyword>
<keyword evidence="3" id="KW-0238">DNA-binding</keyword>
<dbReference type="Gene3D" id="1.20.120.1810">
    <property type="match status" value="1"/>
</dbReference>
<evidence type="ECO:0000313" key="7">
    <source>
        <dbReference type="Proteomes" id="UP001165422"/>
    </source>
</evidence>
<dbReference type="PANTHER" id="PTHR30385:SF1">
    <property type="entry name" value="RNA POLYMERASE SIGMA-H FACTOR"/>
    <property type="match status" value="1"/>
</dbReference>
<comment type="caution">
    <text evidence="6">The sequence shown here is derived from an EMBL/GenBank/DDBJ whole genome shotgun (WGS) entry which is preliminary data.</text>
</comment>
<dbReference type="InterPro" id="IPR036388">
    <property type="entry name" value="WH-like_DNA-bd_sf"/>
</dbReference>